<evidence type="ECO:0000313" key="1">
    <source>
        <dbReference type="EMBL" id="CAK0840204.1"/>
    </source>
</evidence>
<dbReference type="Proteomes" id="UP001189429">
    <property type="component" value="Unassembled WGS sequence"/>
</dbReference>
<accession>A0ABN9T6F5</accession>
<reference evidence="1" key="1">
    <citation type="submission" date="2023-10" db="EMBL/GenBank/DDBJ databases">
        <authorList>
            <person name="Chen Y."/>
            <person name="Shah S."/>
            <person name="Dougan E. K."/>
            <person name="Thang M."/>
            <person name="Chan C."/>
        </authorList>
    </citation>
    <scope>NUCLEOTIDE SEQUENCE [LARGE SCALE GENOMIC DNA]</scope>
</reference>
<name>A0ABN9T6F5_9DINO</name>
<organism evidence="1 3">
    <name type="scientific">Prorocentrum cordatum</name>
    <dbReference type="NCBI Taxonomy" id="2364126"/>
    <lineage>
        <taxon>Eukaryota</taxon>
        <taxon>Sar</taxon>
        <taxon>Alveolata</taxon>
        <taxon>Dinophyceae</taxon>
        <taxon>Prorocentrales</taxon>
        <taxon>Prorocentraceae</taxon>
        <taxon>Prorocentrum</taxon>
    </lineage>
</organism>
<keyword evidence="3" id="KW-1185">Reference proteome</keyword>
<evidence type="ECO:0000313" key="2">
    <source>
        <dbReference type="EMBL" id="CAK0846252.1"/>
    </source>
</evidence>
<dbReference type="EMBL" id="CAUYUJ010014810">
    <property type="protein sequence ID" value="CAK0846252.1"/>
    <property type="molecule type" value="Genomic_DNA"/>
</dbReference>
<proteinExistence type="predicted"/>
<sequence length="166" mass="18412">MPCFSAQSLAYLFGGSCLGASMVWSLSSKRKRGGAGKHKLSNDKKRLQSRRLPPELQDSLDIVVNPQLKMNSRRIGEIFKKIVKDTLEPILQAKTGIALEIESCFLCSADFPLQVDSLTEFRGDGTKFTAVLDGLTLNNAELTVKYETRLTGKSTISLKQLERFGR</sequence>
<gene>
    <name evidence="1" type="ORF">PCOR1329_LOCUS35698</name>
    <name evidence="2" type="ORF">PCOR1329_LOCUS39807</name>
</gene>
<dbReference type="EMBL" id="CAUYUJ010014359">
    <property type="protein sequence ID" value="CAK0840204.1"/>
    <property type="molecule type" value="Genomic_DNA"/>
</dbReference>
<protein>
    <submittedName>
        <fullName evidence="1">Uncharacterized protein</fullName>
    </submittedName>
</protein>
<comment type="caution">
    <text evidence="1">The sequence shown here is derived from an EMBL/GenBank/DDBJ whole genome shotgun (WGS) entry which is preliminary data.</text>
</comment>
<evidence type="ECO:0000313" key="3">
    <source>
        <dbReference type="Proteomes" id="UP001189429"/>
    </source>
</evidence>